<feature type="signal peptide" evidence="1">
    <location>
        <begin position="1"/>
        <end position="22"/>
    </location>
</feature>
<dbReference type="AlphaFoldDB" id="A0A8J7FJT7"/>
<proteinExistence type="predicted"/>
<dbReference type="RefSeq" id="WP_194117022.1">
    <property type="nucleotide sequence ID" value="NZ_JADFUA010000010.1"/>
</dbReference>
<feature type="domain" description="Tudor-knot" evidence="2">
    <location>
        <begin position="130"/>
        <end position="175"/>
    </location>
</feature>
<comment type="caution">
    <text evidence="3">The sequence shown here is derived from an EMBL/GenBank/DDBJ whole genome shotgun (WGS) entry which is preliminary data.</text>
</comment>
<reference evidence="3 4" key="1">
    <citation type="submission" date="2020-10" db="EMBL/GenBank/DDBJ databases">
        <title>The genome sequence of Chitinilyticum litopenaei 4Y14.</title>
        <authorList>
            <person name="Liu Y."/>
        </authorList>
    </citation>
    <scope>NUCLEOTIDE SEQUENCE [LARGE SCALE GENOMIC DNA]</scope>
    <source>
        <strain evidence="3 4">4Y14</strain>
    </source>
</reference>
<dbReference type="InterPro" id="IPR016197">
    <property type="entry name" value="Chromo-like_dom_sf"/>
</dbReference>
<evidence type="ECO:0000256" key="1">
    <source>
        <dbReference type="SAM" id="SignalP"/>
    </source>
</evidence>
<accession>A0A8J7FJT7</accession>
<keyword evidence="1" id="KW-0732">Signal</keyword>
<feature type="chain" id="PRO_5035222237" description="Tudor-knot domain-containing protein" evidence="1">
    <location>
        <begin position="23"/>
        <end position="177"/>
    </location>
</feature>
<protein>
    <recommendedName>
        <fullName evidence="2">Tudor-knot domain-containing protein</fullName>
    </recommendedName>
</protein>
<dbReference type="EMBL" id="JADFUA010000010">
    <property type="protein sequence ID" value="MBE9610473.1"/>
    <property type="molecule type" value="Genomic_DNA"/>
</dbReference>
<evidence type="ECO:0000313" key="4">
    <source>
        <dbReference type="Proteomes" id="UP000604481"/>
    </source>
</evidence>
<dbReference type="SUPFAM" id="SSF54160">
    <property type="entry name" value="Chromo domain-like"/>
    <property type="match status" value="1"/>
</dbReference>
<dbReference type="Proteomes" id="UP000604481">
    <property type="component" value="Unassembled WGS sequence"/>
</dbReference>
<organism evidence="3 4">
    <name type="scientific">Chitinilyticum piscinae</name>
    <dbReference type="NCBI Taxonomy" id="2866724"/>
    <lineage>
        <taxon>Bacteria</taxon>
        <taxon>Pseudomonadati</taxon>
        <taxon>Pseudomonadota</taxon>
        <taxon>Betaproteobacteria</taxon>
        <taxon>Neisseriales</taxon>
        <taxon>Chitinibacteraceae</taxon>
        <taxon>Chitinilyticum</taxon>
    </lineage>
</organism>
<name>A0A8J7FJT7_9NEIS</name>
<dbReference type="InterPro" id="IPR025995">
    <property type="entry name" value="Tudor-knot"/>
</dbReference>
<sequence length="177" mass="20244">MMFLLRLATTLLLSLCAAFAFAGSFAIYNNSDITLQFQTYDPARGTWKEQSLTPYENKSYTITEGVNRAKFRIATQNRGQVEYLVGVGGVYRLSWNQKRGLWDLSWDTPGYGDTRNPAQPAAQNSAYRLGDAVLVKWKNKWYNATVIQVNGPHTFIHYDGYDNGWDEWVGSDRIRPR</sequence>
<evidence type="ECO:0000313" key="3">
    <source>
        <dbReference type="EMBL" id="MBE9610473.1"/>
    </source>
</evidence>
<dbReference type="Gene3D" id="2.30.30.140">
    <property type="match status" value="1"/>
</dbReference>
<gene>
    <name evidence="3" type="ORF">INR99_14120</name>
</gene>
<evidence type="ECO:0000259" key="2">
    <source>
        <dbReference type="Pfam" id="PF11717"/>
    </source>
</evidence>
<dbReference type="Pfam" id="PF11717">
    <property type="entry name" value="Tudor-knot"/>
    <property type="match status" value="1"/>
</dbReference>
<keyword evidence="4" id="KW-1185">Reference proteome</keyword>